<sequence>MVITTSGFSPVRMVIC</sequence>
<keyword evidence="2" id="KW-1185">Reference proteome</keyword>
<organism evidence="1 2">
    <name type="scientific">Aspergillus tanneri</name>
    <dbReference type="NCBI Taxonomy" id="1220188"/>
    <lineage>
        <taxon>Eukaryota</taxon>
        <taxon>Fungi</taxon>
        <taxon>Dikarya</taxon>
        <taxon>Ascomycota</taxon>
        <taxon>Pezizomycotina</taxon>
        <taxon>Eurotiomycetes</taxon>
        <taxon>Eurotiomycetidae</taxon>
        <taxon>Eurotiales</taxon>
        <taxon>Aspergillaceae</taxon>
        <taxon>Aspergillus</taxon>
        <taxon>Aspergillus subgen. Circumdati</taxon>
    </lineage>
</organism>
<dbReference type="AlphaFoldDB" id="A0A4S3JW04"/>
<dbReference type="Proteomes" id="UP000308092">
    <property type="component" value="Unassembled WGS sequence"/>
</dbReference>
<comment type="caution">
    <text evidence="1">The sequence shown here is derived from an EMBL/GenBank/DDBJ whole genome shotgun (WGS) entry which is preliminary data.</text>
</comment>
<accession>A0A4S3JW04</accession>
<proteinExistence type="predicted"/>
<protein>
    <submittedName>
        <fullName evidence="1">Uncharacterized protein</fullName>
    </submittedName>
</protein>
<dbReference type="EMBL" id="SOSA01000014">
    <property type="protein sequence ID" value="THC99639.1"/>
    <property type="molecule type" value="Genomic_DNA"/>
</dbReference>
<gene>
    <name evidence="1" type="ORF">EYZ11_000906</name>
</gene>
<evidence type="ECO:0000313" key="2">
    <source>
        <dbReference type="Proteomes" id="UP000308092"/>
    </source>
</evidence>
<dbReference type="VEuPathDB" id="FungiDB:EYZ11_000906"/>
<reference evidence="1 2" key="1">
    <citation type="submission" date="2019-03" db="EMBL/GenBank/DDBJ databases">
        <title>The genome sequence of a newly discovered highly antifungal drug resistant Aspergillus species, Aspergillus tanneri NIH 1004.</title>
        <authorList>
            <person name="Mounaud S."/>
            <person name="Singh I."/>
            <person name="Joardar V."/>
            <person name="Pakala S."/>
            <person name="Pakala S."/>
            <person name="Venepally P."/>
            <person name="Hoover J."/>
            <person name="Nierman W."/>
            <person name="Chung J."/>
            <person name="Losada L."/>
        </authorList>
    </citation>
    <scope>NUCLEOTIDE SEQUENCE [LARGE SCALE GENOMIC DNA]</scope>
    <source>
        <strain evidence="1 2">NIH1004</strain>
    </source>
</reference>
<evidence type="ECO:0000313" key="1">
    <source>
        <dbReference type="EMBL" id="THC99639.1"/>
    </source>
</evidence>
<name>A0A4S3JW04_9EURO</name>